<dbReference type="EMBL" id="JARHTQ010000003">
    <property type="protein sequence ID" value="MDF2255484.1"/>
    <property type="molecule type" value="Genomic_DNA"/>
</dbReference>
<dbReference type="InterPro" id="IPR036812">
    <property type="entry name" value="NAD(P)_OxRdtase_dom_sf"/>
</dbReference>
<accession>A0ABT5YV53</accession>
<dbReference type="SUPFAM" id="SSF51430">
    <property type="entry name" value="NAD(P)-linked oxidoreductase"/>
    <property type="match status" value="1"/>
</dbReference>
<evidence type="ECO:0000313" key="2">
    <source>
        <dbReference type="EMBL" id="MDF2255484.1"/>
    </source>
</evidence>
<keyword evidence="3" id="KW-1185">Reference proteome</keyword>
<reference evidence="2 3" key="1">
    <citation type="submission" date="2023-03" db="EMBL/GenBank/DDBJ databases">
        <title>Draft genome sequence of type strain Streptomyces ferralitis JCM 14344.</title>
        <authorList>
            <person name="Klaysubun C."/>
            <person name="Duangmal K."/>
        </authorList>
    </citation>
    <scope>NUCLEOTIDE SEQUENCE [LARGE SCALE GENOMIC DNA]</scope>
    <source>
        <strain evidence="2 3">JCM 14344</strain>
    </source>
</reference>
<protein>
    <recommendedName>
        <fullName evidence="4">NADP-dependent oxidoreductase domain-containing protein</fullName>
    </recommendedName>
</protein>
<evidence type="ECO:0000256" key="1">
    <source>
        <dbReference type="SAM" id="MobiDB-lite"/>
    </source>
</evidence>
<evidence type="ECO:0000313" key="3">
    <source>
        <dbReference type="Proteomes" id="UP001220022"/>
    </source>
</evidence>
<dbReference type="Gene3D" id="3.20.20.100">
    <property type="entry name" value="NADP-dependent oxidoreductase domain"/>
    <property type="match status" value="1"/>
</dbReference>
<evidence type="ECO:0008006" key="4">
    <source>
        <dbReference type="Google" id="ProtNLM"/>
    </source>
</evidence>
<name>A0ABT5YV53_9ACTN</name>
<gene>
    <name evidence="2" type="ORF">P2L57_07015</name>
</gene>
<dbReference type="RefSeq" id="WP_275809968.1">
    <property type="nucleotide sequence ID" value="NZ_BAAANM010000035.1"/>
</dbReference>
<dbReference type="Proteomes" id="UP001220022">
    <property type="component" value="Unassembled WGS sequence"/>
</dbReference>
<sequence length="60" mass="6360">MPARRAACTRAPGPTAGTPLWGRRGAGADRPTTRALFERFAEAGGNFVDTADCYQFGEAD</sequence>
<proteinExistence type="predicted"/>
<feature type="region of interest" description="Disordered" evidence="1">
    <location>
        <begin position="1"/>
        <end position="28"/>
    </location>
</feature>
<comment type="caution">
    <text evidence="2">The sequence shown here is derived from an EMBL/GenBank/DDBJ whole genome shotgun (WGS) entry which is preliminary data.</text>
</comment>
<organism evidence="2 3">
    <name type="scientific">Streptantibioticus ferralitis</name>
    <dbReference type="NCBI Taxonomy" id="236510"/>
    <lineage>
        <taxon>Bacteria</taxon>
        <taxon>Bacillati</taxon>
        <taxon>Actinomycetota</taxon>
        <taxon>Actinomycetes</taxon>
        <taxon>Kitasatosporales</taxon>
        <taxon>Streptomycetaceae</taxon>
        <taxon>Streptantibioticus</taxon>
    </lineage>
</organism>